<reference evidence="2 3" key="1">
    <citation type="submission" date="2014-01" db="EMBL/GenBank/DDBJ databases">
        <title>Full genme sequencing of cellulolytic bacterium Gynuella sunshinyii YC6258T gen. nov., sp. nov.</title>
        <authorList>
            <person name="Khan H."/>
            <person name="Chung E.J."/>
            <person name="Chung Y.R."/>
        </authorList>
    </citation>
    <scope>NUCLEOTIDE SEQUENCE [LARGE SCALE GENOMIC DNA]</scope>
    <source>
        <strain evidence="2 3">YC6258</strain>
    </source>
</reference>
<sequence>MSVLAILFFIIFVLILLLPAIMAMYAVHQWPVFTKRRGPNLIAIGIFIKVLTALEFIPQVVVARHFNAVQLANYSLISNYVVAGINYLALLTMAIGLLLLGKQLAAAEKQCRDQVTATNTIDSQL</sequence>
<keyword evidence="1" id="KW-1133">Transmembrane helix</keyword>
<proteinExistence type="predicted"/>
<keyword evidence="3" id="KW-1185">Reference proteome</keyword>
<gene>
    <name evidence="2" type="ORF">YC6258_01373</name>
</gene>
<organism evidence="2 3">
    <name type="scientific">Gynuella sunshinyii YC6258</name>
    <dbReference type="NCBI Taxonomy" id="1445510"/>
    <lineage>
        <taxon>Bacteria</taxon>
        <taxon>Pseudomonadati</taxon>
        <taxon>Pseudomonadota</taxon>
        <taxon>Gammaproteobacteria</taxon>
        <taxon>Oceanospirillales</taxon>
        <taxon>Saccharospirillaceae</taxon>
        <taxon>Gynuella</taxon>
    </lineage>
</organism>
<evidence type="ECO:0000256" key="1">
    <source>
        <dbReference type="SAM" id="Phobius"/>
    </source>
</evidence>
<dbReference type="KEGG" id="gsn:YC6258_01373"/>
<evidence type="ECO:0000313" key="3">
    <source>
        <dbReference type="Proteomes" id="UP000032266"/>
    </source>
</evidence>
<dbReference type="AlphaFoldDB" id="A0A0C5VGS7"/>
<dbReference type="EMBL" id="CP007142">
    <property type="protein sequence ID" value="AJQ93421.1"/>
    <property type="molecule type" value="Genomic_DNA"/>
</dbReference>
<name>A0A0C5VGS7_9GAMM</name>
<feature type="transmembrane region" description="Helical" evidence="1">
    <location>
        <begin position="77"/>
        <end position="100"/>
    </location>
</feature>
<dbReference type="Proteomes" id="UP000032266">
    <property type="component" value="Chromosome"/>
</dbReference>
<keyword evidence="1" id="KW-0472">Membrane</keyword>
<feature type="transmembrane region" description="Helical" evidence="1">
    <location>
        <begin position="6"/>
        <end position="27"/>
    </location>
</feature>
<dbReference type="RefSeq" id="WP_044616213.1">
    <property type="nucleotide sequence ID" value="NZ_CP007142.1"/>
</dbReference>
<feature type="transmembrane region" description="Helical" evidence="1">
    <location>
        <begin position="39"/>
        <end position="57"/>
    </location>
</feature>
<evidence type="ECO:0000313" key="2">
    <source>
        <dbReference type="EMBL" id="AJQ93421.1"/>
    </source>
</evidence>
<dbReference type="HOGENOM" id="CLU_1989492_0_0_6"/>
<protein>
    <submittedName>
        <fullName evidence="2">Uncharacterized protein</fullName>
    </submittedName>
</protein>
<keyword evidence="1" id="KW-0812">Transmembrane</keyword>
<accession>A0A0C5VGS7</accession>